<dbReference type="PANTHER" id="PTHR48100:SF1">
    <property type="entry name" value="HISTIDINE PHOSPHATASE FAMILY PROTEIN-RELATED"/>
    <property type="match status" value="1"/>
</dbReference>
<evidence type="ECO:0000313" key="1">
    <source>
        <dbReference type="EMBL" id="MFD1706599.1"/>
    </source>
</evidence>
<dbReference type="Pfam" id="PF00300">
    <property type="entry name" value="His_Phos_1"/>
    <property type="match status" value="1"/>
</dbReference>
<dbReference type="PANTHER" id="PTHR48100">
    <property type="entry name" value="BROAD-SPECIFICITY PHOSPHATASE YOR283W-RELATED"/>
    <property type="match status" value="1"/>
</dbReference>
<keyword evidence="2" id="KW-1185">Reference proteome</keyword>
<dbReference type="Gene3D" id="3.40.50.1240">
    <property type="entry name" value="Phosphoglycerate mutase-like"/>
    <property type="match status" value="1"/>
</dbReference>
<comment type="caution">
    <text evidence="1">The sequence shown here is derived from an EMBL/GenBank/DDBJ whole genome shotgun (WGS) entry which is preliminary data.</text>
</comment>
<reference evidence="2" key="1">
    <citation type="journal article" date="2019" name="Int. J. Syst. Evol. Microbiol.">
        <title>The Global Catalogue of Microorganisms (GCM) 10K type strain sequencing project: providing services to taxonomists for standard genome sequencing and annotation.</title>
        <authorList>
            <consortium name="The Broad Institute Genomics Platform"/>
            <consortium name="The Broad Institute Genome Sequencing Center for Infectious Disease"/>
            <person name="Wu L."/>
            <person name="Ma J."/>
        </authorList>
    </citation>
    <scope>NUCLEOTIDE SEQUENCE [LARGE SCALE GENOMIC DNA]</scope>
    <source>
        <strain evidence="2">CGMCC 1.12295</strain>
    </source>
</reference>
<protein>
    <submittedName>
        <fullName evidence="1">Histidine phosphatase family protein</fullName>
    </submittedName>
</protein>
<dbReference type="CDD" id="cd07067">
    <property type="entry name" value="HP_PGM_like"/>
    <property type="match status" value="1"/>
</dbReference>
<dbReference type="RefSeq" id="WP_380773229.1">
    <property type="nucleotide sequence ID" value="NZ_JBHUEO010000017.1"/>
</dbReference>
<dbReference type="InterPro" id="IPR050275">
    <property type="entry name" value="PGM_Phosphatase"/>
</dbReference>
<dbReference type="EMBL" id="JBHUEO010000017">
    <property type="protein sequence ID" value="MFD1706599.1"/>
    <property type="molecule type" value="Genomic_DNA"/>
</dbReference>
<proteinExistence type="predicted"/>
<gene>
    <name evidence="1" type="ORF">ACFSCZ_07495</name>
</gene>
<dbReference type="SUPFAM" id="SSF53254">
    <property type="entry name" value="Phosphoglycerate mutase-like"/>
    <property type="match status" value="1"/>
</dbReference>
<name>A0ABW4KGT8_9BACI</name>
<dbReference type="Proteomes" id="UP001597301">
    <property type="component" value="Unassembled WGS sequence"/>
</dbReference>
<accession>A0ABW4KGT8</accession>
<dbReference type="SMART" id="SM00855">
    <property type="entry name" value="PGAM"/>
    <property type="match status" value="1"/>
</dbReference>
<organism evidence="1 2">
    <name type="scientific">Siminovitchia sediminis</name>
    <dbReference type="NCBI Taxonomy" id="1274353"/>
    <lineage>
        <taxon>Bacteria</taxon>
        <taxon>Bacillati</taxon>
        <taxon>Bacillota</taxon>
        <taxon>Bacilli</taxon>
        <taxon>Bacillales</taxon>
        <taxon>Bacillaceae</taxon>
        <taxon>Siminovitchia</taxon>
    </lineage>
</organism>
<evidence type="ECO:0000313" key="2">
    <source>
        <dbReference type="Proteomes" id="UP001597301"/>
    </source>
</evidence>
<dbReference type="InterPro" id="IPR029033">
    <property type="entry name" value="His_PPase_superfam"/>
</dbReference>
<dbReference type="InterPro" id="IPR013078">
    <property type="entry name" value="His_Pase_superF_clade-1"/>
</dbReference>
<sequence length="180" mass="21120">MQITFIRHLPTQWNKKTWLQGRRDIPISNVTETDIKQIQMNKKHLEKLPPFEAVVASTLQRTQQTARLYGYDPEIEPLLDELDFGQFEGVPKEQMICAWKHEWFNDPSSLTLGEPVCQLENRIRDFFQKYKSLSNLLVFGHGAWIRAALSLVENGNINQMNRRKLHNNECLTIQAFPDQR</sequence>